<proteinExistence type="inferred from homology"/>
<organism evidence="6 7">
    <name type="scientific">Algivirga pacifica</name>
    <dbReference type="NCBI Taxonomy" id="1162670"/>
    <lineage>
        <taxon>Bacteria</taxon>
        <taxon>Pseudomonadati</taxon>
        <taxon>Bacteroidota</taxon>
        <taxon>Cytophagia</taxon>
        <taxon>Cytophagales</taxon>
        <taxon>Flammeovirgaceae</taxon>
        <taxon>Algivirga</taxon>
    </lineage>
</organism>
<dbReference type="Gene3D" id="3.40.50.300">
    <property type="entry name" value="P-loop containing nucleotide triphosphate hydrolases"/>
    <property type="match status" value="1"/>
</dbReference>
<comment type="caution">
    <text evidence="6">The sequence shown here is derived from an EMBL/GenBank/DDBJ whole genome shotgun (WGS) entry which is preliminary data.</text>
</comment>
<evidence type="ECO:0000256" key="4">
    <source>
        <dbReference type="ARBA" id="ARBA00022840"/>
    </source>
</evidence>
<keyword evidence="3" id="KW-0547">Nucleotide-binding</keyword>
<dbReference type="PROSITE" id="PS50893">
    <property type="entry name" value="ABC_TRANSPORTER_2"/>
    <property type="match status" value="1"/>
</dbReference>
<feature type="domain" description="ABC transporter" evidence="5">
    <location>
        <begin position="9"/>
        <end position="241"/>
    </location>
</feature>
<evidence type="ECO:0000313" key="6">
    <source>
        <dbReference type="EMBL" id="GAA4823454.1"/>
    </source>
</evidence>
<dbReference type="CDD" id="cd03235">
    <property type="entry name" value="ABC_Metallic_Cations"/>
    <property type="match status" value="1"/>
</dbReference>
<dbReference type="RefSeq" id="WP_345368910.1">
    <property type="nucleotide sequence ID" value="NZ_BAABJX010000009.1"/>
</dbReference>
<evidence type="ECO:0000259" key="5">
    <source>
        <dbReference type="PROSITE" id="PS50893"/>
    </source>
</evidence>
<dbReference type="GO" id="GO:0005524">
    <property type="term" value="F:ATP binding"/>
    <property type="evidence" value="ECO:0007669"/>
    <property type="project" value="UniProtKB-KW"/>
</dbReference>
<evidence type="ECO:0000313" key="7">
    <source>
        <dbReference type="Proteomes" id="UP001500298"/>
    </source>
</evidence>
<dbReference type="InterPro" id="IPR017871">
    <property type="entry name" value="ABC_transporter-like_CS"/>
</dbReference>
<comment type="similarity">
    <text evidence="1">Belongs to the ABC transporter superfamily.</text>
</comment>
<reference evidence="7" key="1">
    <citation type="journal article" date="2019" name="Int. J. Syst. Evol. Microbiol.">
        <title>The Global Catalogue of Microorganisms (GCM) 10K type strain sequencing project: providing services to taxonomists for standard genome sequencing and annotation.</title>
        <authorList>
            <consortium name="The Broad Institute Genomics Platform"/>
            <consortium name="The Broad Institute Genome Sequencing Center for Infectious Disease"/>
            <person name="Wu L."/>
            <person name="Ma J."/>
        </authorList>
    </citation>
    <scope>NUCLEOTIDE SEQUENCE [LARGE SCALE GENOMIC DNA]</scope>
    <source>
        <strain evidence="7">JCM 18326</strain>
    </source>
</reference>
<accession>A0ABP9D1M4</accession>
<dbReference type="InterPro" id="IPR003593">
    <property type="entry name" value="AAA+_ATPase"/>
</dbReference>
<keyword evidence="7" id="KW-1185">Reference proteome</keyword>
<evidence type="ECO:0000256" key="3">
    <source>
        <dbReference type="ARBA" id="ARBA00022741"/>
    </source>
</evidence>
<keyword evidence="4 6" id="KW-0067">ATP-binding</keyword>
<dbReference type="InterPro" id="IPR027417">
    <property type="entry name" value="P-loop_NTPase"/>
</dbReference>
<dbReference type="InterPro" id="IPR003439">
    <property type="entry name" value="ABC_transporter-like_ATP-bd"/>
</dbReference>
<evidence type="ECO:0000256" key="1">
    <source>
        <dbReference type="ARBA" id="ARBA00005417"/>
    </source>
</evidence>
<dbReference type="SMART" id="SM00382">
    <property type="entry name" value="AAA"/>
    <property type="match status" value="1"/>
</dbReference>
<gene>
    <name evidence="6" type="primary">mntB</name>
    <name evidence="6" type="ORF">GCM10023331_04910</name>
</gene>
<dbReference type="PANTHER" id="PTHR42734:SF5">
    <property type="entry name" value="IRON TRANSPORT SYSTEM ATP-BINDING PROTEIN HI_0361-RELATED"/>
    <property type="match status" value="1"/>
</dbReference>
<dbReference type="PROSITE" id="PS00211">
    <property type="entry name" value="ABC_TRANSPORTER_1"/>
    <property type="match status" value="1"/>
</dbReference>
<dbReference type="EMBL" id="BAABJX010000009">
    <property type="protein sequence ID" value="GAA4823454.1"/>
    <property type="molecule type" value="Genomic_DNA"/>
</dbReference>
<dbReference type="SUPFAM" id="SSF52540">
    <property type="entry name" value="P-loop containing nucleoside triphosphate hydrolases"/>
    <property type="match status" value="1"/>
</dbReference>
<evidence type="ECO:0000256" key="2">
    <source>
        <dbReference type="ARBA" id="ARBA00022448"/>
    </source>
</evidence>
<keyword evidence="2" id="KW-0813">Transport</keyword>
<sequence>MKENTTAAIEVHNLSVTYDGKPAAWNIDYELPQGKLIGVMGPNGSGKSTSIKAIMDLVPKASGYARIFGKELDEVRQRVAYVPQRGSVDWDFPASVLDTVLMGRLTKKNIFKRISKKDRDIALECIRKVRLDKYAHRQISQLSGGQQQRVFIARALAQQADLYLLDEPFAGVDASTEDAIISILKEMKEEGKTVLVVHHDLQTAPNYFDWLVLMNTRLVAAGPMEETFTSEYLNEAFGGRLNILSQMGDLIKRKKYPIREKKNK</sequence>
<dbReference type="Pfam" id="PF00005">
    <property type="entry name" value="ABC_tran"/>
    <property type="match status" value="1"/>
</dbReference>
<name>A0ABP9D1M4_9BACT</name>
<dbReference type="Proteomes" id="UP001500298">
    <property type="component" value="Unassembled WGS sequence"/>
</dbReference>
<dbReference type="InterPro" id="IPR050153">
    <property type="entry name" value="Metal_Ion_Import_ABC"/>
</dbReference>
<dbReference type="PANTHER" id="PTHR42734">
    <property type="entry name" value="METAL TRANSPORT SYSTEM ATP-BINDING PROTEIN TM_0124-RELATED"/>
    <property type="match status" value="1"/>
</dbReference>
<protein>
    <submittedName>
        <fullName evidence="6">Manganese ABC transporter ATP-binding protein MntB</fullName>
    </submittedName>
</protein>